<organism evidence="1">
    <name type="scientific">Streptomyces sp. SID7499</name>
    <dbReference type="NCBI Taxonomy" id="2706086"/>
    <lineage>
        <taxon>Bacteria</taxon>
        <taxon>Bacillati</taxon>
        <taxon>Actinomycetota</taxon>
        <taxon>Actinomycetes</taxon>
        <taxon>Kitasatosporales</taxon>
        <taxon>Streptomycetaceae</taxon>
        <taxon>Streptomyces</taxon>
    </lineage>
</organism>
<accession>A0A6G3X745</accession>
<comment type="caution">
    <text evidence="1">The sequence shown here is derived from an EMBL/GenBank/DDBJ whole genome shotgun (WGS) entry which is preliminary data.</text>
</comment>
<gene>
    <name evidence="1" type="ORF">G3M58_44600</name>
</gene>
<dbReference type="AlphaFoldDB" id="A0A6G3X745"/>
<evidence type="ECO:0000313" key="1">
    <source>
        <dbReference type="EMBL" id="NEE13524.1"/>
    </source>
</evidence>
<dbReference type="EMBL" id="JAAGMN010004665">
    <property type="protein sequence ID" value="NEE13524.1"/>
    <property type="molecule type" value="Genomic_DNA"/>
</dbReference>
<sequence length="91" mass="9898">ASAGAVTYATFLSPEQVAVDWTGVVGIPMSRLLRELLLHNQNAEMAAEARLRLQRVGVDLIRPVRTVSLDIPLPKTPELLTIAERIIADPA</sequence>
<protein>
    <submittedName>
        <fullName evidence="1">AraC family transcriptional regulator</fullName>
    </submittedName>
</protein>
<proteinExistence type="predicted"/>
<name>A0A6G3X745_9ACTN</name>
<feature type="non-terminal residue" evidence="1">
    <location>
        <position position="91"/>
    </location>
</feature>
<feature type="non-terminal residue" evidence="1">
    <location>
        <position position="1"/>
    </location>
</feature>
<reference evidence="1" key="1">
    <citation type="submission" date="2020-01" db="EMBL/GenBank/DDBJ databases">
        <title>Insect and environment-associated Actinomycetes.</title>
        <authorList>
            <person name="Currrie C."/>
            <person name="Chevrette M."/>
            <person name="Carlson C."/>
            <person name="Stubbendieck R."/>
            <person name="Wendt-Pienkowski E."/>
        </authorList>
    </citation>
    <scope>NUCLEOTIDE SEQUENCE</scope>
    <source>
        <strain evidence="1">SID7499</strain>
    </source>
</reference>